<dbReference type="GO" id="GO:0000287">
    <property type="term" value="F:magnesium ion binding"/>
    <property type="evidence" value="ECO:0007669"/>
    <property type="project" value="UniProtKB-UniRule"/>
</dbReference>
<comment type="similarity">
    <text evidence="9">Belongs to the RNA polymerase beta' chain family. RpoC1 subfamily.</text>
</comment>
<dbReference type="Gene3D" id="2.40.40.20">
    <property type="match status" value="1"/>
</dbReference>
<feature type="region of interest" description="Disordered" evidence="11">
    <location>
        <begin position="248"/>
        <end position="269"/>
    </location>
</feature>
<keyword evidence="2" id="KW-0150">Chloroplast</keyword>
<dbReference type="InterPro" id="IPR044893">
    <property type="entry name" value="RNA_pol_Rpb1_clamp_domain"/>
</dbReference>
<dbReference type="Gene3D" id="1.10.274.100">
    <property type="entry name" value="RNA polymerase Rpb1, domain 3"/>
    <property type="match status" value="1"/>
</dbReference>
<evidence type="ECO:0000256" key="3">
    <source>
        <dbReference type="ARBA" id="ARBA00022640"/>
    </source>
</evidence>
<evidence type="ECO:0000256" key="7">
    <source>
        <dbReference type="ARBA" id="ARBA00022833"/>
    </source>
</evidence>
<organism evidence="13">
    <name type="scientific">Zygnema circumcarinatum</name>
    <name type="common">Green alga</name>
    <dbReference type="NCBI Taxonomy" id="35869"/>
    <lineage>
        <taxon>Eukaryota</taxon>
        <taxon>Viridiplantae</taxon>
        <taxon>Streptophyta</taxon>
        <taxon>Zygnematophyceae</taxon>
        <taxon>Zygnematophycidae</taxon>
        <taxon>Zygnematales</taxon>
        <taxon>Zygnemataceae</taxon>
        <taxon>Zygnema</taxon>
    </lineage>
</organism>
<proteinExistence type="inferred from homology"/>
<feature type="binding site" evidence="9">
    <location>
        <position position="522"/>
    </location>
    <ligand>
        <name>Mg(2+)</name>
        <dbReference type="ChEBI" id="CHEBI:18420"/>
    </ligand>
</feature>
<evidence type="ECO:0000256" key="1">
    <source>
        <dbReference type="ARBA" id="ARBA00022478"/>
    </source>
</evidence>
<dbReference type="GO" id="GO:0003899">
    <property type="term" value="F:DNA-directed RNA polymerase activity"/>
    <property type="evidence" value="ECO:0007669"/>
    <property type="project" value="UniProtKB-UniRule"/>
</dbReference>
<geneLocation type="plastid" evidence="13"/>
<feature type="binding site" evidence="9">
    <location>
        <position position="90"/>
    </location>
    <ligand>
        <name>Zn(2+)</name>
        <dbReference type="ChEBI" id="CHEBI:29105"/>
    </ligand>
</feature>
<evidence type="ECO:0000259" key="12">
    <source>
        <dbReference type="SMART" id="SM00663"/>
    </source>
</evidence>
<sequence>MIQEDYLQYIRIGLASPEKIRSWVERRLPNGELVGRISKPYTIHYQTHKPEKDGLFCERVFGPVKSGVCACGKYQGTTNIPKIPKYCDKCGVEFTESRVRRHRMGYIELQCPVTHVWYLKNRPSIIARLLNQPLQDIESLVYYDAFLARPVTNQPTLIRLLATQSKLYKDRSQSTFDKPLELFLFDEQWQSALSNFFSAKWFHLIQLREMLTGADVIYKLLAGLSLTNAMSNARNQWKQLAKKAPESQSEVIQAQGPVPQSEEERQRDQAIQQQKDVVLRRTTLIRDLLQSGTQPEWMVLRNLPVLPPDLRPILELKDGQLIRSDLNELYRRVLYRNQLICQFSSEDPFCISMMQKKLLQQAVDALLANGAGGNIIRDRNMRAYKSLSDIIKGKKGRFRENLLGKRVDYSGRSVIVVGPYLSLYQCGLPREMAIELFQPFVIRGLIINHFARNPRAAKSMIQRRHPIVWKMLKMIVDDHLVILNRAPTLHRLGVQAFQPILVIERAIHLHPLVCTGFNADFDGDQMAVHVPLSLEAQAEAHLLMSPYLNLLSPGTGDAIVFPTQDMLLGLYALTLGATLGVYSHTKAAIHEPDHCLDINTINSKAITFSNFSDALTAYYQGIITSDSPIWLDCKTNIAVINNFQNDCPIEAQYQPKGIHLNVYENCQIRIDKRAKLIHKYIRTTAGRAVLNQQLEQAIQGTEQAYKAIKQLNTVCI</sequence>
<dbReference type="InterPro" id="IPR007080">
    <property type="entry name" value="RNA_pol_Rpb1_1"/>
</dbReference>
<keyword evidence="1 9" id="KW-0240">DNA-directed RNA polymerase</keyword>
<evidence type="ECO:0000256" key="2">
    <source>
        <dbReference type="ARBA" id="ARBA00022528"/>
    </source>
</evidence>
<comment type="cofactor">
    <cofactor evidence="9">
        <name>Mg(2+)</name>
        <dbReference type="ChEBI" id="CHEBI:18420"/>
    </cofactor>
    <text evidence="9">Binds 1 Mg(2+) ion per subunit.</text>
</comment>
<evidence type="ECO:0000256" key="5">
    <source>
        <dbReference type="ARBA" id="ARBA00022695"/>
    </source>
</evidence>
<evidence type="ECO:0000256" key="11">
    <source>
        <dbReference type="SAM" id="MobiDB-lite"/>
    </source>
</evidence>
<reference evidence="13" key="1">
    <citation type="journal article" date="2020" name="J. Exp. Bot.">
        <title>Zygnema circumcarinatum UTEX 1559 chloroplast and mitochondrial genomes provide insight into land plant evolution.</title>
        <authorList>
            <person name="Orton L.M."/>
            <person name="Fitzek E."/>
            <person name="Feng X."/>
            <person name="Grayburn W.S."/>
            <person name="Mower J.P."/>
            <person name="Liu K."/>
            <person name="Zhang C."/>
            <person name="Duvall M.R."/>
            <person name="Yin Y."/>
        </authorList>
    </citation>
    <scope>NUCLEOTIDE SEQUENCE</scope>
    <source>
        <strain evidence="13">UTEX 1559 mating type +</strain>
    </source>
</reference>
<dbReference type="PANTHER" id="PTHR19376:SF68">
    <property type="entry name" value="DNA-DIRECTED RNA POLYMERASE SUBUNIT BETA"/>
    <property type="match status" value="1"/>
</dbReference>
<accession>A0A6N0GXF1</accession>
<feature type="binding site" evidence="9">
    <location>
        <position position="69"/>
    </location>
    <ligand>
        <name>Zn(2+)</name>
        <dbReference type="ChEBI" id="CHEBI:29105"/>
    </ligand>
</feature>
<dbReference type="Pfam" id="PF00623">
    <property type="entry name" value="RNA_pol_Rpb1_2"/>
    <property type="match status" value="1"/>
</dbReference>
<dbReference type="SMART" id="SM00663">
    <property type="entry name" value="RPOLA_N"/>
    <property type="match status" value="1"/>
</dbReference>
<evidence type="ECO:0000256" key="6">
    <source>
        <dbReference type="ARBA" id="ARBA00022723"/>
    </source>
</evidence>
<keyword evidence="9" id="KW-0460">Magnesium</keyword>
<name>A0A6N0GXF1_ZYGCR</name>
<feature type="binding site" evidence="9">
    <location>
        <position position="87"/>
    </location>
    <ligand>
        <name>Zn(2+)</name>
        <dbReference type="ChEBI" id="CHEBI:29105"/>
    </ligand>
</feature>
<dbReference type="InterPro" id="IPR006592">
    <property type="entry name" value="RNA_pol_N"/>
</dbReference>
<keyword evidence="4 9" id="KW-0808">Transferase</keyword>
<dbReference type="GO" id="GO:0003677">
    <property type="term" value="F:DNA binding"/>
    <property type="evidence" value="ECO:0007669"/>
    <property type="project" value="UniProtKB-UniRule"/>
</dbReference>
<dbReference type="AlphaFoldDB" id="A0A6N0GXF1"/>
<dbReference type="Gene3D" id="1.10.40.90">
    <property type="match status" value="1"/>
</dbReference>
<dbReference type="HAMAP" id="MF_01323">
    <property type="entry name" value="RNApol_bact_RpoC1"/>
    <property type="match status" value="1"/>
</dbReference>
<protein>
    <recommendedName>
        <fullName evidence="9">DNA-directed RNA polymerase subunit gamma</fullName>
        <shortName evidence="9">RNAP subunit gamma</shortName>
        <ecNumber evidence="9">2.7.7.6</ecNumber>
    </recommendedName>
    <alternativeName>
        <fullName evidence="9">RNA polymerase subunit gamma</fullName>
    </alternativeName>
    <alternativeName>
        <fullName evidence="9">Transcriptase subunit gamma</fullName>
    </alternativeName>
</protein>
<dbReference type="InterPro" id="IPR042102">
    <property type="entry name" value="RNA_pol_Rpb1_3_sf"/>
</dbReference>
<comment type="cofactor">
    <cofactor evidence="9">
        <name>Zn(2+)</name>
        <dbReference type="ChEBI" id="CHEBI:29105"/>
    </cofactor>
    <text evidence="9">Binds 1 Zn(2+) ion per subunit.</text>
</comment>
<evidence type="ECO:0000256" key="9">
    <source>
        <dbReference type="HAMAP-Rule" id="MF_01323"/>
    </source>
</evidence>
<comment type="function">
    <text evidence="9 10">DNA-dependent RNA polymerase catalyzes the transcription of DNA into RNA using the four ribonucleoside triphosphates as substrates.</text>
</comment>
<feature type="binding site" evidence="9">
    <location>
        <position position="524"/>
    </location>
    <ligand>
        <name>Mg(2+)</name>
        <dbReference type="ChEBI" id="CHEBI:18420"/>
    </ligand>
</feature>
<dbReference type="Gene3D" id="4.10.860.120">
    <property type="entry name" value="RNA polymerase II, clamp domain"/>
    <property type="match status" value="1"/>
</dbReference>
<evidence type="ECO:0000313" key="13">
    <source>
        <dbReference type="EMBL" id="QKQ14646.1"/>
    </source>
</evidence>
<comment type="catalytic activity">
    <reaction evidence="9 10">
        <text>RNA(n) + a ribonucleoside 5'-triphosphate = RNA(n+1) + diphosphate</text>
        <dbReference type="Rhea" id="RHEA:21248"/>
        <dbReference type="Rhea" id="RHEA-COMP:14527"/>
        <dbReference type="Rhea" id="RHEA-COMP:17342"/>
        <dbReference type="ChEBI" id="CHEBI:33019"/>
        <dbReference type="ChEBI" id="CHEBI:61557"/>
        <dbReference type="ChEBI" id="CHEBI:140395"/>
        <dbReference type="EC" id="2.7.7.6"/>
    </reaction>
</comment>
<dbReference type="Pfam" id="PF04997">
    <property type="entry name" value="RNA_pol_Rpb1_1"/>
    <property type="match status" value="1"/>
</dbReference>
<dbReference type="InterPro" id="IPR045867">
    <property type="entry name" value="DNA-dir_RpoC_beta_prime"/>
</dbReference>
<keyword evidence="5 9" id="KW-0548">Nucleotidyltransferase</keyword>
<dbReference type="EMBL" id="MT040697">
    <property type="protein sequence ID" value="QKQ14646.1"/>
    <property type="molecule type" value="Genomic_DNA"/>
</dbReference>
<dbReference type="GO" id="GO:0000428">
    <property type="term" value="C:DNA-directed RNA polymerase complex"/>
    <property type="evidence" value="ECO:0007669"/>
    <property type="project" value="UniProtKB-KW"/>
</dbReference>
<evidence type="ECO:0000256" key="4">
    <source>
        <dbReference type="ARBA" id="ARBA00022679"/>
    </source>
</evidence>
<feature type="binding site" evidence="9">
    <location>
        <position position="71"/>
    </location>
    <ligand>
        <name>Zn(2+)</name>
        <dbReference type="ChEBI" id="CHEBI:29105"/>
    </ligand>
</feature>
<keyword evidence="7 9" id="KW-0862">Zinc</keyword>
<feature type="binding site" evidence="9">
    <location>
        <position position="520"/>
    </location>
    <ligand>
        <name>Mg(2+)</name>
        <dbReference type="ChEBI" id="CHEBI:18420"/>
    </ligand>
</feature>
<dbReference type="PANTHER" id="PTHR19376">
    <property type="entry name" value="DNA-DIRECTED RNA POLYMERASE"/>
    <property type="match status" value="1"/>
</dbReference>
<dbReference type="InterPro" id="IPR000722">
    <property type="entry name" value="RNA_pol_asu"/>
</dbReference>
<dbReference type="GO" id="GO:0008270">
    <property type="term" value="F:zinc ion binding"/>
    <property type="evidence" value="ECO:0007669"/>
    <property type="project" value="UniProtKB-UniRule"/>
</dbReference>
<keyword evidence="8 9" id="KW-0804">Transcription</keyword>
<dbReference type="EC" id="2.7.7.6" evidence="9"/>
<feature type="domain" description="RNA polymerase N-terminal" evidence="12">
    <location>
        <begin position="296"/>
        <end position="574"/>
    </location>
</feature>
<dbReference type="InterPro" id="IPR034678">
    <property type="entry name" value="RNApol_RpoC1"/>
</dbReference>
<dbReference type="GO" id="GO:0006351">
    <property type="term" value="P:DNA-templated transcription"/>
    <property type="evidence" value="ECO:0007669"/>
    <property type="project" value="UniProtKB-UniRule"/>
</dbReference>
<dbReference type="SUPFAM" id="SSF64484">
    <property type="entry name" value="beta and beta-prime subunits of DNA dependent RNA-polymerase"/>
    <property type="match status" value="1"/>
</dbReference>
<gene>
    <name evidence="9 13" type="primary">rpoC1</name>
</gene>
<evidence type="ECO:0000256" key="10">
    <source>
        <dbReference type="RuleBase" id="RU004279"/>
    </source>
</evidence>
<evidence type="ECO:0000256" key="8">
    <source>
        <dbReference type="ARBA" id="ARBA00023163"/>
    </source>
</evidence>
<keyword evidence="6 9" id="KW-0479">Metal-binding</keyword>
<keyword evidence="3 13" id="KW-0934">Plastid</keyword>